<dbReference type="OrthoDB" id="9804380at2"/>
<name>A0A4Y9F3Z2_9MICC</name>
<protein>
    <submittedName>
        <fullName evidence="1">Conjugal transfer protein TraC</fullName>
    </submittedName>
</protein>
<dbReference type="SUPFAM" id="SSF52540">
    <property type="entry name" value="P-loop containing nucleoside triphosphate hydrolases"/>
    <property type="match status" value="1"/>
</dbReference>
<organism evidence="1 2">
    <name type="scientific">Rothia nasimurium</name>
    <dbReference type="NCBI Taxonomy" id="85336"/>
    <lineage>
        <taxon>Bacteria</taxon>
        <taxon>Bacillati</taxon>
        <taxon>Actinomycetota</taxon>
        <taxon>Actinomycetes</taxon>
        <taxon>Micrococcales</taxon>
        <taxon>Micrococcaceae</taxon>
        <taxon>Rothia</taxon>
    </lineage>
</organism>
<accession>A0A4Y9F3Z2</accession>
<dbReference type="EMBL" id="SPQC01000024">
    <property type="protein sequence ID" value="TFU21953.1"/>
    <property type="molecule type" value="Genomic_DNA"/>
</dbReference>
<proteinExistence type="predicted"/>
<evidence type="ECO:0000313" key="1">
    <source>
        <dbReference type="EMBL" id="TFU21953.1"/>
    </source>
</evidence>
<evidence type="ECO:0000313" key="2">
    <source>
        <dbReference type="Proteomes" id="UP000297951"/>
    </source>
</evidence>
<comment type="caution">
    <text evidence="1">The sequence shown here is derived from an EMBL/GenBank/DDBJ whole genome shotgun (WGS) entry which is preliminary data.</text>
</comment>
<dbReference type="AlphaFoldDB" id="A0A4Y9F3Z2"/>
<reference evidence="1 2" key="1">
    <citation type="submission" date="2019-03" db="EMBL/GenBank/DDBJ databases">
        <title>Diversity of the mouse oral microbiome.</title>
        <authorList>
            <person name="Joseph S."/>
            <person name="Aduse-Opoku J."/>
            <person name="Curtis M."/>
            <person name="Wade W."/>
            <person name="Hashim A."/>
        </authorList>
    </citation>
    <scope>NUCLEOTIDE SEQUENCE [LARGE SCALE GENOMIC DNA]</scope>
    <source>
        <strain evidence="2">irhom_31</strain>
    </source>
</reference>
<dbReference type="RefSeq" id="WP_135012943.1">
    <property type="nucleotide sequence ID" value="NZ_JADGLK010000024.1"/>
</dbReference>
<gene>
    <name evidence="1" type="ORF">E4U03_07540</name>
</gene>
<dbReference type="Proteomes" id="UP000297951">
    <property type="component" value="Unassembled WGS sequence"/>
</dbReference>
<dbReference type="InterPro" id="IPR027417">
    <property type="entry name" value="P-loop_NTPase"/>
</dbReference>
<dbReference type="Gene3D" id="3.40.50.300">
    <property type="entry name" value="P-loop containing nucleotide triphosphate hydrolases"/>
    <property type="match status" value="2"/>
</dbReference>
<sequence length="520" mass="57406">MESTEKKSIVQEREAPQELGILSLELPGQSRELTQAKKQVAKQLQGAFEREVKYKRSHFLPGRRYEKKGAARKHNLRGSLKLSGKKRRMTSFTGAATYPFTASSSFGVPGVCIGQDLSGAGGFFFDPWELYAQGVIKGMNLALFGALGVGKSSLIKSFVCRQVLLGRKAVVMSDRKNEWEIVTKYLDGKSIGIGAGYDNRMNPLDEGNRPSVDPDGNPMTEEKWQDMVRTQRSTLLTSIAEIIKKKELTEAERLVLGTALDKAVRTAQEQGRVPVIPDVVQVLHGMRTQGFDAHLKSREEAVASMHDTFSLMVSSEVAGEGSSSSELAGLFDGESTIKFDVTAPIVSFNTSALVTLSPVAAKIAHACIQGWAEAAITSNDFGKRLVIYEEGLEMLEDIGSINRMVRQYKLARHYGIFNILILHKITDLDVAGDVGSQARAAALSLLGDSEIRIFYRQEDEQKQLLMQEFGITHQEWKKISSFPTGVGLWKLGKHSFEVKNTLTRSELPILNTDKSMAISR</sequence>